<accession>A0AA36NVU2</accession>
<comment type="caution">
    <text evidence="2">The sequence shown here is derived from an EMBL/GenBank/DDBJ whole genome shotgun (WGS) entry which is preliminary data.</text>
</comment>
<dbReference type="AlphaFoldDB" id="A0AA36NVU2"/>
<keyword evidence="1" id="KW-1133">Transmembrane helix</keyword>
<protein>
    <submittedName>
        <fullName evidence="2">Uncharacterized protein</fullName>
    </submittedName>
</protein>
<evidence type="ECO:0000256" key="1">
    <source>
        <dbReference type="SAM" id="Phobius"/>
    </source>
</evidence>
<dbReference type="EMBL" id="CBSD020000027">
    <property type="protein sequence ID" value="CDG74280.1"/>
    <property type="molecule type" value="Genomic_DNA"/>
</dbReference>
<keyword evidence="3" id="KW-1185">Reference proteome</keyword>
<keyword evidence="1" id="KW-0472">Membrane</keyword>
<reference evidence="2 3" key="1">
    <citation type="submission" date="2013-06" db="EMBL/GenBank/DDBJ databases">
        <title>Comparative analysis of genomes of multi-drug Acinetobacter sp. from Colombian Hospitals.</title>
        <authorList>
            <person name="Barreto-Hernandez E."/>
            <person name="Gonzalez E.B."/>
            <person name="Cepeda L.A."/>
            <person name="Valenzuela E.M."/>
            <person name="Falquet L."/>
            <person name="Reguero M.T."/>
            <person name="Mantilla R."/>
        </authorList>
    </citation>
    <scope>NUCLEOTIDE SEQUENCE [LARGE SCALE GENOMIC DNA]</scope>
    <source>
        <strain evidence="2 3">28F</strain>
    </source>
</reference>
<keyword evidence="1" id="KW-0812">Transmembrane</keyword>
<feature type="transmembrane region" description="Helical" evidence="1">
    <location>
        <begin position="184"/>
        <end position="203"/>
    </location>
</feature>
<proteinExistence type="predicted"/>
<feature type="transmembrane region" description="Helical" evidence="1">
    <location>
        <begin position="154"/>
        <end position="172"/>
    </location>
</feature>
<feature type="transmembrane region" description="Helical" evidence="1">
    <location>
        <begin position="17"/>
        <end position="36"/>
    </location>
</feature>
<organism evidence="2 3">
    <name type="scientific">Acinetobacter nosocomialis 28F</name>
    <dbReference type="NCBI Taxonomy" id="1147131"/>
    <lineage>
        <taxon>Bacteria</taxon>
        <taxon>Pseudomonadati</taxon>
        <taxon>Pseudomonadota</taxon>
        <taxon>Gammaproteobacteria</taxon>
        <taxon>Moraxellales</taxon>
        <taxon>Moraxellaceae</taxon>
        <taxon>Acinetobacter</taxon>
        <taxon>Acinetobacter calcoaceticus/baumannii complex</taxon>
    </lineage>
</organism>
<dbReference type="Proteomes" id="UP000019193">
    <property type="component" value="Unassembled WGS sequence"/>
</dbReference>
<dbReference type="RefSeq" id="WP_023188198.1">
    <property type="nucleotide sequence ID" value="NZ_CBSD020000027.1"/>
</dbReference>
<gene>
    <name evidence="2" type="ORF">ANICBIBUN_02148</name>
</gene>
<evidence type="ECO:0000313" key="2">
    <source>
        <dbReference type="EMBL" id="CDG74280.1"/>
    </source>
</evidence>
<name>A0AA36NVU2_ACINO</name>
<evidence type="ECO:0000313" key="3">
    <source>
        <dbReference type="Proteomes" id="UP000019193"/>
    </source>
</evidence>
<sequence length="248" mass="28331">MELTTALELINSKLGTTIGNIISLLVAFIVLYGFLVKTGIIEHISLVATYKQRKKDKLIATKEKLIMESRLDSQTKEHTIHHQNVLFLQKELGTDEKDLNKLKYLNGYSDRDKAVETFELCSDLTTYNNITKKIEPKDNVNIVNANRNRLIGSFIYFAISILSFFLMIYINAKFTASITTRSELLFLIILSALVLGGGVYIAFKILTYFMKLKYLEWLLKMDRIESSITAIEPSESPVEIINNLEHQP</sequence>